<dbReference type="InterPro" id="IPR037185">
    <property type="entry name" value="EmrE-like"/>
</dbReference>
<evidence type="ECO:0000256" key="5">
    <source>
        <dbReference type="ARBA" id="ARBA00022989"/>
    </source>
</evidence>
<evidence type="ECO:0000256" key="6">
    <source>
        <dbReference type="ARBA" id="ARBA00023136"/>
    </source>
</evidence>
<accession>A0A410MIU0</accession>
<feature type="transmembrane region" description="Helical" evidence="7">
    <location>
        <begin position="252"/>
        <end position="271"/>
    </location>
</feature>
<evidence type="ECO:0000256" key="1">
    <source>
        <dbReference type="ARBA" id="ARBA00004651"/>
    </source>
</evidence>
<reference evidence="9 10" key="1">
    <citation type="submission" date="2018-01" db="EMBL/GenBank/DDBJ databases">
        <title>The whole genome sequencing and assembly of Halobacillus litoralis ERB031 strain.</title>
        <authorList>
            <person name="Lee S.-J."/>
            <person name="Park M.-K."/>
            <person name="Kim J.-Y."/>
            <person name="Lee Y.-J."/>
            <person name="Yi H."/>
            <person name="Bahn Y.-S."/>
            <person name="Kim J.F."/>
            <person name="Lee D.-W."/>
        </authorList>
    </citation>
    <scope>NUCLEOTIDE SEQUENCE [LARGE SCALE GENOMIC DNA]</scope>
    <source>
        <strain evidence="9 10">ERB 031</strain>
    </source>
</reference>
<feature type="transmembrane region" description="Helical" evidence="7">
    <location>
        <begin position="100"/>
        <end position="119"/>
    </location>
</feature>
<feature type="transmembrane region" description="Helical" evidence="7">
    <location>
        <begin position="126"/>
        <end position="143"/>
    </location>
</feature>
<feature type="transmembrane region" description="Helical" evidence="7">
    <location>
        <begin position="7"/>
        <end position="28"/>
    </location>
</feature>
<sequence length="313" mass="35044">MQGRLGVVYPYILLIFVVLFYAGNILIGKALNDLLPFTIAFLRLFVALIFLFPIGIRSAREHRATFWNHRRPLLIMTLTGVAFFNTFIYGALQYTSATNVSVLETVIPVLTVILSAFLLKERLLPLQWIGVIISFTGALWVVIDGRFGNLVSLNWNIGDIIMIGAILSWSVYSIVVKQSIHLFPPLGALFMMTSIATLVLFPFVVIEWWVYGVPYLWKVDYILGFLYLGIFPSLIALIFYNNAVEQLGASKASVFLNFLPVFTMGGAYLWLGEKITLMQVTGALLVISGVVLTTQIGKKRKNHRGVKSKVNEA</sequence>
<evidence type="ECO:0000256" key="7">
    <source>
        <dbReference type="SAM" id="Phobius"/>
    </source>
</evidence>
<feature type="transmembrane region" description="Helical" evidence="7">
    <location>
        <begin position="188"/>
        <end position="209"/>
    </location>
</feature>
<dbReference type="Pfam" id="PF00892">
    <property type="entry name" value="EamA"/>
    <property type="match status" value="2"/>
</dbReference>
<dbReference type="GO" id="GO:0005886">
    <property type="term" value="C:plasma membrane"/>
    <property type="evidence" value="ECO:0007669"/>
    <property type="project" value="UniProtKB-SubCell"/>
</dbReference>
<keyword evidence="5 7" id="KW-1133">Transmembrane helix</keyword>
<feature type="domain" description="EamA" evidence="8">
    <location>
        <begin position="11"/>
        <end position="142"/>
    </location>
</feature>
<evidence type="ECO:0000313" key="10">
    <source>
        <dbReference type="Proteomes" id="UP000287756"/>
    </source>
</evidence>
<comment type="similarity">
    <text evidence="2">Belongs to the EamA transporter family.</text>
</comment>
<organism evidence="9 10">
    <name type="scientific">Halobacillus litoralis</name>
    <dbReference type="NCBI Taxonomy" id="45668"/>
    <lineage>
        <taxon>Bacteria</taxon>
        <taxon>Bacillati</taxon>
        <taxon>Bacillota</taxon>
        <taxon>Bacilli</taxon>
        <taxon>Bacillales</taxon>
        <taxon>Bacillaceae</taxon>
        <taxon>Halobacillus</taxon>
    </lineage>
</organism>
<feature type="transmembrane region" description="Helical" evidence="7">
    <location>
        <begin position="73"/>
        <end position="94"/>
    </location>
</feature>
<dbReference type="KEGG" id="hli:HLI_05975"/>
<keyword evidence="4 7" id="KW-0812">Transmembrane</keyword>
<feature type="transmembrane region" description="Helical" evidence="7">
    <location>
        <begin position="277"/>
        <end position="297"/>
    </location>
</feature>
<dbReference type="EMBL" id="CP026118">
    <property type="protein sequence ID" value="QAS54565.1"/>
    <property type="molecule type" value="Genomic_DNA"/>
</dbReference>
<evidence type="ECO:0000313" key="9">
    <source>
        <dbReference type="EMBL" id="QAS54565.1"/>
    </source>
</evidence>
<feature type="domain" description="EamA" evidence="8">
    <location>
        <begin position="157"/>
        <end position="294"/>
    </location>
</feature>
<dbReference type="InterPro" id="IPR050638">
    <property type="entry name" value="AA-Vitamin_Transporters"/>
</dbReference>
<keyword evidence="6 7" id="KW-0472">Membrane</keyword>
<proteinExistence type="inferred from homology"/>
<dbReference type="AlphaFoldDB" id="A0A410MIU0"/>
<feature type="transmembrane region" description="Helical" evidence="7">
    <location>
        <begin position="34"/>
        <end position="52"/>
    </location>
</feature>
<evidence type="ECO:0000256" key="2">
    <source>
        <dbReference type="ARBA" id="ARBA00007362"/>
    </source>
</evidence>
<dbReference type="Proteomes" id="UP000287756">
    <property type="component" value="Chromosome"/>
</dbReference>
<comment type="subcellular location">
    <subcellularLocation>
        <location evidence="1">Cell membrane</location>
        <topology evidence="1">Multi-pass membrane protein</topology>
    </subcellularLocation>
</comment>
<keyword evidence="3" id="KW-1003">Cell membrane</keyword>
<evidence type="ECO:0000256" key="3">
    <source>
        <dbReference type="ARBA" id="ARBA00022475"/>
    </source>
</evidence>
<dbReference type="PANTHER" id="PTHR32322">
    <property type="entry name" value="INNER MEMBRANE TRANSPORTER"/>
    <property type="match status" value="1"/>
</dbReference>
<evidence type="ECO:0000256" key="4">
    <source>
        <dbReference type="ARBA" id="ARBA00022692"/>
    </source>
</evidence>
<protein>
    <submittedName>
        <fullName evidence="9">EamA/RhaT family transporter</fullName>
    </submittedName>
</protein>
<gene>
    <name evidence="9" type="ORF">HLI_05975</name>
</gene>
<dbReference type="OrthoDB" id="9805239at2"/>
<feature type="transmembrane region" description="Helical" evidence="7">
    <location>
        <begin position="155"/>
        <end position="176"/>
    </location>
</feature>
<name>A0A410MIU0_9BACI</name>
<dbReference type="PANTHER" id="PTHR32322:SF18">
    <property type="entry name" value="S-ADENOSYLMETHIONINE_S-ADENOSYLHOMOCYSTEINE TRANSPORTER"/>
    <property type="match status" value="1"/>
</dbReference>
<feature type="transmembrane region" description="Helical" evidence="7">
    <location>
        <begin position="221"/>
        <end position="240"/>
    </location>
</feature>
<dbReference type="SUPFAM" id="SSF103481">
    <property type="entry name" value="Multidrug resistance efflux transporter EmrE"/>
    <property type="match status" value="2"/>
</dbReference>
<dbReference type="InterPro" id="IPR000620">
    <property type="entry name" value="EamA_dom"/>
</dbReference>
<evidence type="ECO:0000259" key="8">
    <source>
        <dbReference type="Pfam" id="PF00892"/>
    </source>
</evidence>